<sequence>MMLNYIVKHDISLTSTAAGKCYLPTHIQGLVFAMDSCNMATCYRDMIRIINCASGREICNLPLIGNKATMVTWAVPDLFLSGWTNGSLMVANINCQGDMFQWAKAWELKVLDETITYLALHSNNPWLAIAGQFCVDVWLSEDTKFKILHLFTKVPVPIHRDDTSPVQITSLSWLDTMTTLVMSYLHHGIILALSSKPPVSVGHLLLMGNYSYLPCMSHQQTFDHAEADCQEEWNPTIFIHNSCALLKGRWRHAIIWDILTVTPLTLDIPLEDDVCNH</sequence>
<dbReference type="AlphaFoldDB" id="A0A9P5ZHA6"/>
<dbReference type="SUPFAM" id="SSF50978">
    <property type="entry name" value="WD40 repeat-like"/>
    <property type="match status" value="1"/>
</dbReference>
<organism evidence="1 2">
    <name type="scientific">Pleurotus eryngii</name>
    <name type="common">Boletus of the steppes</name>
    <dbReference type="NCBI Taxonomy" id="5323"/>
    <lineage>
        <taxon>Eukaryota</taxon>
        <taxon>Fungi</taxon>
        <taxon>Dikarya</taxon>
        <taxon>Basidiomycota</taxon>
        <taxon>Agaricomycotina</taxon>
        <taxon>Agaricomycetes</taxon>
        <taxon>Agaricomycetidae</taxon>
        <taxon>Agaricales</taxon>
        <taxon>Pleurotineae</taxon>
        <taxon>Pleurotaceae</taxon>
        <taxon>Pleurotus</taxon>
    </lineage>
</organism>
<reference evidence="1" key="1">
    <citation type="submission" date="2020-11" db="EMBL/GenBank/DDBJ databases">
        <authorList>
            <consortium name="DOE Joint Genome Institute"/>
            <person name="Ahrendt S."/>
            <person name="Riley R."/>
            <person name="Andreopoulos W."/>
            <person name="Labutti K."/>
            <person name="Pangilinan J."/>
            <person name="Ruiz-Duenas F.J."/>
            <person name="Barrasa J.M."/>
            <person name="Sanchez-Garcia M."/>
            <person name="Camarero S."/>
            <person name="Miyauchi S."/>
            <person name="Serrano A."/>
            <person name="Linde D."/>
            <person name="Babiker R."/>
            <person name="Drula E."/>
            <person name="Ayuso-Fernandez I."/>
            <person name="Pacheco R."/>
            <person name="Padilla G."/>
            <person name="Ferreira P."/>
            <person name="Barriuso J."/>
            <person name="Kellner H."/>
            <person name="Castanera R."/>
            <person name="Alfaro M."/>
            <person name="Ramirez L."/>
            <person name="Pisabarro A.G."/>
            <person name="Kuo A."/>
            <person name="Tritt A."/>
            <person name="Lipzen A."/>
            <person name="He G."/>
            <person name="Yan M."/>
            <person name="Ng V."/>
            <person name="Cullen D."/>
            <person name="Martin F."/>
            <person name="Rosso M.-N."/>
            <person name="Henrissat B."/>
            <person name="Hibbett D."/>
            <person name="Martinez A.T."/>
            <person name="Grigoriev I.V."/>
        </authorList>
    </citation>
    <scope>NUCLEOTIDE SEQUENCE</scope>
    <source>
        <strain evidence="1">ATCC 90797</strain>
    </source>
</reference>
<protein>
    <submittedName>
        <fullName evidence="1">Uncharacterized protein</fullName>
    </submittedName>
</protein>
<keyword evidence="2" id="KW-1185">Reference proteome</keyword>
<gene>
    <name evidence="1" type="ORF">BDN71DRAFT_1436869</name>
</gene>
<evidence type="ECO:0000313" key="1">
    <source>
        <dbReference type="EMBL" id="KAF9487412.1"/>
    </source>
</evidence>
<dbReference type="InterPro" id="IPR036322">
    <property type="entry name" value="WD40_repeat_dom_sf"/>
</dbReference>
<dbReference type="Proteomes" id="UP000807025">
    <property type="component" value="Unassembled WGS sequence"/>
</dbReference>
<name>A0A9P5ZHA6_PLEER</name>
<evidence type="ECO:0000313" key="2">
    <source>
        <dbReference type="Proteomes" id="UP000807025"/>
    </source>
</evidence>
<comment type="caution">
    <text evidence="1">The sequence shown here is derived from an EMBL/GenBank/DDBJ whole genome shotgun (WGS) entry which is preliminary data.</text>
</comment>
<accession>A0A9P5ZHA6</accession>
<proteinExistence type="predicted"/>
<dbReference type="OrthoDB" id="3238562at2759"/>
<dbReference type="EMBL" id="MU154780">
    <property type="protein sequence ID" value="KAF9487412.1"/>
    <property type="molecule type" value="Genomic_DNA"/>
</dbReference>